<dbReference type="GO" id="GO:0046872">
    <property type="term" value="F:metal ion binding"/>
    <property type="evidence" value="ECO:0007669"/>
    <property type="project" value="UniProtKB-KW"/>
</dbReference>
<dbReference type="Gene3D" id="1.10.1060.10">
    <property type="entry name" value="Alpha-helical ferredoxin"/>
    <property type="match status" value="1"/>
</dbReference>
<evidence type="ECO:0000256" key="2">
    <source>
        <dbReference type="ARBA" id="ARBA00007097"/>
    </source>
</evidence>
<dbReference type="EC" id="1.8.98.1" evidence="10"/>
<evidence type="ECO:0000259" key="9">
    <source>
        <dbReference type="Pfam" id="PF13187"/>
    </source>
</evidence>
<keyword evidence="7" id="KW-0408">Iron</keyword>
<comment type="similarity">
    <text evidence="2">Belongs to the HdrC family.</text>
</comment>
<dbReference type="GO" id="GO:0051912">
    <property type="term" value="F:CoB--CoM heterodisulfide reductase activity"/>
    <property type="evidence" value="ECO:0007669"/>
    <property type="project" value="UniProtKB-EC"/>
</dbReference>
<evidence type="ECO:0000256" key="5">
    <source>
        <dbReference type="ARBA" id="ARBA00022994"/>
    </source>
</evidence>
<sequence>MQCGKCTGSCPSGRVTSYRTRRVINRLQAGDRSVLADPNLWMCTTCYTCYERCPREVRITDIIRAVRNLAAKEGYMSKSHRATASYVIKTGHAVPINDETKKLRKELGLSEVPPTTHKFPKALESIRKIIKKTNFDKLVGFDWDTMSLEERGEK</sequence>
<dbReference type="PANTHER" id="PTHR43255">
    <property type="entry name" value="IRON-SULFUR-BINDING OXIDOREDUCTASE FADF-RELATED-RELATED"/>
    <property type="match status" value="1"/>
</dbReference>
<dbReference type="InterPro" id="IPR051460">
    <property type="entry name" value="HdrC_iron-sulfur_subunit"/>
</dbReference>
<keyword evidence="3" id="KW-0004">4Fe-4S</keyword>
<keyword evidence="8" id="KW-0411">Iron-sulfur</keyword>
<protein>
    <submittedName>
        <fullName evidence="10">CoB--CoM heterodisulfide reductase subunit C</fullName>
        <ecNumber evidence="10">1.8.98.1</ecNumber>
    </submittedName>
</protein>
<comment type="caution">
    <text evidence="10">The sequence shown here is derived from an EMBL/GenBank/DDBJ whole genome shotgun (WGS) entry which is preliminary data.</text>
</comment>
<comment type="pathway">
    <text evidence="1">Cofactor metabolism; coenzyme M-coenzyme B heterodisulfide reduction; coenzyme B and coenzyme M from coenzyme M-coenzyme B heterodisulfide: step 1/1.</text>
</comment>
<dbReference type="SUPFAM" id="SSF46548">
    <property type="entry name" value="alpha-helical ferredoxin"/>
    <property type="match status" value="1"/>
</dbReference>
<dbReference type="InterPro" id="IPR017896">
    <property type="entry name" value="4Fe4S_Fe-S-bd"/>
</dbReference>
<evidence type="ECO:0000256" key="1">
    <source>
        <dbReference type="ARBA" id="ARBA00004808"/>
    </source>
</evidence>
<proteinExistence type="inferred from homology"/>
<dbReference type="InterPro" id="IPR009051">
    <property type="entry name" value="Helical_ferredxn"/>
</dbReference>
<dbReference type="Proteomes" id="UP000317158">
    <property type="component" value="Unassembled WGS sequence"/>
</dbReference>
<evidence type="ECO:0000256" key="3">
    <source>
        <dbReference type="ARBA" id="ARBA00022485"/>
    </source>
</evidence>
<name>A0A520KRC3_METT2</name>
<evidence type="ECO:0000256" key="4">
    <source>
        <dbReference type="ARBA" id="ARBA00022723"/>
    </source>
</evidence>
<keyword evidence="6 10" id="KW-0560">Oxidoreductase</keyword>
<dbReference type="AlphaFoldDB" id="A0A520KRC3"/>
<dbReference type="GO" id="GO:0051539">
    <property type="term" value="F:4 iron, 4 sulfur cluster binding"/>
    <property type="evidence" value="ECO:0007669"/>
    <property type="project" value="UniProtKB-KW"/>
</dbReference>
<dbReference type="PROSITE" id="PS00198">
    <property type="entry name" value="4FE4S_FER_1"/>
    <property type="match status" value="1"/>
</dbReference>
<keyword evidence="5" id="KW-0484">Methanogenesis</keyword>
<dbReference type="GO" id="GO:0005886">
    <property type="term" value="C:plasma membrane"/>
    <property type="evidence" value="ECO:0007669"/>
    <property type="project" value="TreeGrafter"/>
</dbReference>
<dbReference type="UniPathway" id="UPA00647">
    <property type="reaction ID" value="UER00700"/>
</dbReference>
<dbReference type="NCBIfam" id="TIGR03290">
    <property type="entry name" value="CoB_CoM_SS_C"/>
    <property type="match status" value="1"/>
</dbReference>
<evidence type="ECO:0000256" key="6">
    <source>
        <dbReference type="ARBA" id="ARBA00023002"/>
    </source>
</evidence>
<evidence type="ECO:0000256" key="7">
    <source>
        <dbReference type="ARBA" id="ARBA00023004"/>
    </source>
</evidence>
<evidence type="ECO:0000256" key="8">
    <source>
        <dbReference type="ARBA" id="ARBA00023014"/>
    </source>
</evidence>
<organism evidence="10 11">
    <name type="scientific">Methanoliparum thermophilum</name>
    <dbReference type="NCBI Taxonomy" id="2491083"/>
    <lineage>
        <taxon>Archaea</taxon>
        <taxon>Methanobacteriati</taxon>
        <taxon>Methanobacteriota</taxon>
        <taxon>Candidatus Methanoliparia</taxon>
        <taxon>Candidatus Methanoliparales</taxon>
        <taxon>Candidatus Methanoliparaceae</taxon>
        <taxon>Candidatus Methanoliparum</taxon>
    </lineage>
</organism>
<evidence type="ECO:0000313" key="11">
    <source>
        <dbReference type="Proteomes" id="UP000317158"/>
    </source>
</evidence>
<dbReference type="InterPro" id="IPR017680">
    <property type="entry name" value="CoB/CoM_hetero-S_Rdtase_csu"/>
</dbReference>
<dbReference type="GO" id="GO:0015948">
    <property type="term" value="P:methanogenesis"/>
    <property type="evidence" value="ECO:0007669"/>
    <property type="project" value="UniProtKB-KW"/>
</dbReference>
<keyword evidence="4" id="KW-0479">Metal-binding</keyword>
<dbReference type="InterPro" id="IPR017900">
    <property type="entry name" value="4Fe4S_Fe_S_CS"/>
</dbReference>
<gene>
    <name evidence="10" type="primary">hdrC</name>
    <name evidence="10" type="ORF">EF806_05280</name>
</gene>
<dbReference type="Pfam" id="PF13187">
    <property type="entry name" value="Fer4_9"/>
    <property type="match status" value="1"/>
</dbReference>
<dbReference type="PANTHER" id="PTHR43255:SF1">
    <property type="entry name" value="IRON-SULFUR-BINDING OXIDOREDUCTASE FADF-RELATED"/>
    <property type="match status" value="1"/>
</dbReference>
<feature type="domain" description="4Fe-4S ferredoxin-type" evidence="9">
    <location>
        <begin position="2"/>
        <end position="56"/>
    </location>
</feature>
<dbReference type="EMBL" id="RXIF01000010">
    <property type="protein sequence ID" value="RZN64154.1"/>
    <property type="molecule type" value="Genomic_DNA"/>
</dbReference>
<reference evidence="10 11" key="1">
    <citation type="journal article" date="2019" name="Nat. Microbiol.">
        <title>Wide diversity of methane and short-chain alkane metabolisms in uncultured archaea.</title>
        <authorList>
            <person name="Borrel G."/>
            <person name="Adam P.S."/>
            <person name="McKay L.J."/>
            <person name="Chen L.X."/>
            <person name="Sierra-Garcia I.N."/>
            <person name="Sieber C.M."/>
            <person name="Letourneur Q."/>
            <person name="Ghozlane A."/>
            <person name="Andersen G.L."/>
            <person name="Li W.J."/>
            <person name="Hallam S.J."/>
            <person name="Muyzer G."/>
            <person name="de Oliveira V.M."/>
            <person name="Inskeep W.P."/>
            <person name="Banfield J.F."/>
            <person name="Gribaldo S."/>
        </authorList>
    </citation>
    <scope>NUCLEOTIDE SEQUENCE [LARGE SCALE GENOMIC DNA]</scope>
    <source>
        <strain evidence="10">NM1a</strain>
    </source>
</reference>
<evidence type="ECO:0000313" key="10">
    <source>
        <dbReference type="EMBL" id="RZN64154.1"/>
    </source>
</evidence>
<accession>A0A520KRC3</accession>